<dbReference type="GeneID" id="20085258"/>
<dbReference type="GO" id="GO:1902388">
    <property type="term" value="F:ceramide 1-phosphate transfer activity"/>
    <property type="evidence" value="ECO:0007669"/>
    <property type="project" value="TreeGrafter"/>
</dbReference>
<feature type="region of interest" description="Disordered" evidence="5">
    <location>
        <begin position="100"/>
        <end position="123"/>
    </location>
</feature>
<dbReference type="GO" id="GO:0016020">
    <property type="term" value="C:membrane"/>
    <property type="evidence" value="ECO:0007669"/>
    <property type="project" value="TreeGrafter"/>
</dbReference>
<evidence type="ECO:0000256" key="6">
    <source>
        <dbReference type="SAM" id="Phobius"/>
    </source>
</evidence>
<keyword evidence="2 4" id="KW-0863">Zinc-finger</keyword>
<dbReference type="InterPro" id="IPR011011">
    <property type="entry name" value="Znf_FYVE_PHD"/>
</dbReference>
<evidence type="ECO:0000256" key="2">
    <source>
        <dbReference type="ARBA" id="ARBA00022771"/>
    </source>
</evidence>
<dbReference type="PANTHER" id="PTHR10219">
    <property type="entry name" value="GLYCOLIPID TRANSFER PROTEIN-RELATED"/>
    <property type="match status" value="1"/>
</dbReference>
<keyword evidence="1" id="KW-0479">Metal-binding</keyword>
<dbReference type="EMBL" id="KI913967">
    <property type="protein sequence ID" value="ETV99545.1"/>
    <property type="molecule type" value="Genomic_DNA"/>
</dbReference>
<evidence type="ECO:0000256" key="3">
    <source>
        <dbReference type="ARBA" id="ARBA00022833"/>
    </source>
</evidence>
<dbReference type="GO" id="GO:1902387">
    <property type="term" value="F:ceramide 1-phosphate binding"/>
    <property type="evidence" value="ECO:0007669"/>
    <property type="project" value="TreeGrafter"/>
</dbReference>
<name>A0A024TZF5_9STRA</name>
<feature type="compositionally biased region" description="Low complexity" evidence="5">
    <location>
        <begin position="1"/>
        <end position="29"/>
    </location>
</feature>
<evidence type="ECO:0000313" key="8">
    <source>
        <dbReference type="EMBL" id="ETV99545.1"/>
    </source>
</evidence>
<evidence type="ECO:0000256" key="5">
    <source>
        <dbReference type="SAM" id="MobiDB-lite"/>
    </source>
</evidence>
<dbReference type="Pfam" id="PF01363">
    <property type="entry name" value="FYVE"/>
    <property type="match status" value="1"/>
</dbReference>
<feature type="compositionally biased region" description="Basic residues" evidence="5">
    <location>
        <begin position="110"/>
        <end position="123"/>
    </location>
</feature>
<proteinExistence type="predicted"/>
<dbReference type="InterPro" id="IPR036497">
    <property type="entry name" value="GLTP_sf"/>
</dbReference>
<evidence type="ECO:0000256" key="4">
    <source>
        <dbReference type="PROSITE-ProRule" id="PRU00091"/>
    </source>
</evidence>
<sequence>MAEPSIAPIASTAAPRPTTPVALRPLTPTSPAMAPSDASPTQRVLGVFFPDDDVNVDRVHECPVCLRTFSLVRFKHRCKACDRNVCNDCSKSRLRLDDMGLDGANTPKRGGGHHVARKDRGHKSSRVCDPCARSYFESKLEADFSTSSTPLVTPLLHPALTPPSLDLASDACLPLSPSAKHHVGASALPPHNVAVRPTTIQWLRRRHFVFFGVFSFFLVIRLLAPQRFAQRSTVVNVPRAFVGTDAVVAAIHRMTRLDVFAVGLLVLVAVDEWLAFRRTRMLKSPQTVNRTQHLPPDAKSVSDCPDGVAMTPDATPGTAAPIRVDVEASGGLSCTNDDVSLDKLCQVLTDSCNEGSDMTVASYSTCSAETAKLLVCFGKATAFAGSTVAGYVESIESAMAASTLQAKPLTLRDVVAKEVELGTASSGGKKNPSVSRCVLRLLWFLEFVETILGVLTDSSTEDDIGTGVSKAYESTLGTRHPWLIRKGVMTALSSCPLKSAVLAKMVLSKPSEDKLVTLVDIQRQMKAVIETTRHILTDKDLMDIK</sequence>
<dbReference type="GO" id="GO:0005829">
    <property type="term" value="C:cytosol"/>
    <property type="evidence" value="ECO:0007669"/>
    <property type="project" value="TreeGrafter"/>
</dbReference>
<dbReference type="PROSITE" id="PS50178">
    <property type="entry name" value="ZF_FYVE"/>
    <property type="match status" value="1"/>
</dbReference>
<evidence type="ECO:0000259" key="7">
    <source>
        <dbReference type="PROSITE" id="PS50178"/>
    </source>
</evidence>
<feature type="region of interest" description="Disordered" evidence="5">
    <location>
        <begin position="1"/>
        <end position="39"/>
    </location>
</feature>
<gene>
    <name evidence="8" type="ORF">H310_08208</name>
</gene>
<reference evidence="8" key="1">
    <citation type="submission" date="2013-12" db="EMBL/GenBank/DDBJ databases">
        <title>The Genome Sequence of Aphanomyces invadans NJM9701.</title>
        <authorList>
            <consortium name="The Broad Institute Genomics Platform"/>
            <person name="Russ C."/>
            <person name="Tyler B."/>
            <person name="van West P."/>
            <person name="Dieguez-Uribeondo J."/>
            <person name="Young S.K."/>
            <person name="Zeng Q."/>
            <person name="Gargeya S."/>
            <person name="Fitzgerald M."/>
            <person name="Abouelleil A."/>
            <person name="Alvarado L."/>
            <person name="Chapman S.B."/>
            <person name="Gainer-Dewar J."/>
            <person name="Goldberg J."/>
            <person name="Griggs A."/>
            <person name="Gujja S."/>
            <person name="Hansen M."/>
            <person name="Howarth C."/>
            <person name="Imamovic A."/>
            <person name="Ireland A."/>
            <person name="Larimer J."/>
            <person name="McCowan C."/>
            <person name="Murphy C."/>
            <person name="Pearson M."/>
            <person name="Poon T.W."/>
            <person name="Priest M."/>
            <person name="Roberts A."/>
            <person name="Saif S."/>
            <person name="Shea T."/>
            <person name="Sykes S."/>
            <person name="Wortman J."/>
            <person name="Nusbaum C."/>
            <person name="Birren B."/>
        </authorList>
    </citation>
    <scope>NUCLEOTIDE SEQUENCE [LARGE SCALE GENOMIC DNA]</scope>
    <source>
        <strain evidence="8">NJM9701</strain>
    </source>
</reference>
<accession>A0A024TZF5</accession>
<feature type="transmembrane region" description="Helical" evidence="6">
    <location>
        <begin position="259"/>
        <end position="276"/>
    </location>
</feature>
<dbReference type="Gene3D" id="3.30.40.10">
    <property type="entry name" value="Zinc/RING finger domain, C3HC4 (zinc finger)"/>
    <property type="match status" value="1"/>
</dbReference>
<dbReference type="SUPFAM" id="SSF57903">
    <property type="entry name" value="FYVE/PHD zinc finger"/>
    <property type="match status" value="1"/>
</dbReference>
<dbReference type="InterPro" id="IPR000306">
    <property type="entry name" value="Znf_FYVE"/>
</dbReference>
<feature type="transmembrane region" description="Helical" evidence="6">
    <location>
        <begin position="208"/>
        <end position="224"/>
    </location>
</feature>
<keyword evidence="6" id="KW-0472">Membrane</keyword>
<dbReference type="AlphaFoldDB" id="A0A024TZF5"/>
<dbReference type="PANTHER" id="PTHR10219:SF43">
    <property type="entry name" value="GLYCOLIPID TRANSFER PROTEIN DOMAIN-CONTAINING PROTEIN"/>
    <property type="match status" value="1"/>
</dbReference>
<keyword evidence="6" id="KW-0812">Transmembrane</keyword>
<feature type="domain" description="FYVE-type" evidence="7">
    <location>
        <begin position="56"/>
        <end position="136"/>
    </location>
</feature>
<dbReference type="InterPro" id="IPR014830">
    <property type="entry name" value="Glycolipid_transfer_prot_dom"/>
</dbReference>
<evidence type="ECO:0000256" key="1">
    <source>
        <dbReference type="ARBA" id="ARBA00022723"/>
    </source>
</evidence>
<dbReference type="Gene3D" id="1.10.3520.10">
    <property type="entry name" value="Glycolipid transfer protein"/>
    <property type="match status" value="1"/>
</dbReference>
<organism evidence="8">
    <name type="scientific">Aphanomyces invadans</name>
    <dbReference type="NCBI Taxonomy" id="157072"/>
    <lineage>
        <taxon>Eukaryota</taxon>
        <taxon>Sar</taxon>
        <taxon>Stramenopiles</taxon>
        <taxon>Oomycota</taxon>
        <taxon>Saprolegniomycetes</taxon>
        <taxon>Saprolegniales</taxon>
        <taxon>Verrucalvaceae</taxon>
        <taxon>Aphanomyces</taxon>
    </lineage>
</organism>
<dbReference type="SMART" id="SM00064">
    <property type="entry name" value="FYVE"/>
    <property type="match status" value="1"/>
</dbReference>
<keyword evidence="6" id="KW-1133">Transmembrane helix</keyword>
<dbReference type="GO" id="GO:0008270">
    <property type="term" value="F:zinc ion binding"/>
    <property type="evidence" value="ECO:0007669"/>
    <property type="project" value="UniProtKB-KW"/>
</dbReference>
<dbReference type="SUPFAM" id="SSF110004">
    <property type="entry name" value="Glycolipid transfer protein, GLTP"/>
    <property type="match status" value="1"/>
</dbReference>
<dbReference type="VEuPathDB" id="FungiDB:H310_08208"/>
<keyword evidence="3" id="KW-0862">Zinc</keyword>
<dbReference type="Pfam" id="PF08718">
    <property type="entry name" value="GLTP"/>
    <property type="match status" value="1"/>
</dbReference>
<dbReference type="eggNOG" id="ENOG502R98U">
    <property type="taxonomic scope" value="Eukaryota"/>
</dbReference>
<dbReference type="OrthoDB" id="116883at2759"/>
<dbReference type="InterPro" id="IPR017455">
    <property type="entry name" value="Znf_FYVE-rel"/>
</dbReference>
<protein>
    <recommendedName>
        <fullName evidence="7">FYVE-type domain-containing protein</fullName>
    </recommendedName>
</protein>
<dbReference type="InterPro" id="IPR013083">
    <property type="entry name" value="Znf_RING/FYVE/PHD"/>
</dbReference>
<dbReference type="RefSeq" id="XP_008872101.1">
    <property type="nucleotide sequence ID" value="XM_008873879.1"/>
</dbReference>